<dbReference type="EMBL" id="MCIF01000002">
    <property type="protein sequence ID" value="RAQ97659.1"/>
    <property type="molecule type" value="Genomic_DNA"/>
</dbReference>
<evidence type="ECO:0000259" key="2">
    <source>
        <dbReference type="PROSITE" id="PS50011"/>
    </source>
</evidence>
<gene>
    <name evidence="3" type="ORF">A4R35_19125</name>
</gene>
<dbReference type="SUPFAM" id="SSF56112">
    <property type="entry name" value="Protein kinase-like (PK-like)"/>
    <property type="match status" value="1"/>
</dbReference>
<keyword evidence="1" id="KW-0175">Coiled coil</keyword>
<feature type="coiled-coil region" evidence="1">
    <location>
        <begin position="539"/>
        <end position="566"/>
    </location>
</feature>
<evidence type="ECO:0000256" key="1">
    <source>
        <dbReference type="SAM" id="Coils"/>
    </source>
</evidence>
<evidence type="ECO:0000313" key="3">
    <source>
        <dbReference type="EMBL" id="RAQ97659.1"/>
    </source>
</evidence>
<dbReference type="PROSITE" id="PS50011">
    <property type="entry name" value="PROTEIN_KINASE_DOM"/>
    <property type="match status" value="1"/>
</dbReference>
<dbReference type="GO" id="GO:0005524">
    <property type="term" value="F:ATP binding"/>
    <property type="evidence" value="ECO:0007669"/>
    <property type="project" value="InterPro"/>
</dbReference>
<dbReference type="RefSeq" id="WP_112432217.1">
    <property type="nucleotide sequence ID" value="NZ_MCIF01000002.1"/>
</dbReference>
<dbReference type="Proteomes" id="UP000248706">
    <property type="component" value="Unassembled WGS sequence"/>
</dbReference>
<protein>
    <recommendedName>
        <fullName evidence="2">Protein kinase domain-containing protein</fullName>
    </recommendedName>
</protein>
<accession>A0A328VKK9</accession>
<name>A0A328VKK9_9CHLR</name>
<dbReference type="InterPro" id="IPR000719">
    <property type="entry name" value="Prot_kinase_dom"/>
</dbReference>
<evidence type="ECO:0000313" key="4">
    <source>
        <dbReference type="Proteomes" id="UP000248706"/>
    </source>
</evidence>
<dbReference type="AlphaFoldDB" id="A0A328VKK9"/>
<reference evidence="3 4" key="1">
    <citation type="submission" date="2016-08" db="EMBL/GenBank/DDBJ databases">
        <title>Analysis of Carbohydrate Active Enzymes in Thermogemmatispora T81 Reveals Carbohydrate Degradation Ability.</title>
        <authorList>
            <person name="Tomazini A."/>
            <person name="Lal S."/>
            <person name="Stott M."/>
            <person name="Henrissat B."/>
            <person name="Polikarpov I."/>
            <person name="Sparling R."/>
            <person name="Levin D.B."/>
        </authorList>
    </citation>
    <scope>NUCLEOTIDE SEQUENCE [LARGE SCALE GENOMIC DNA]</scope>
    <source>
        <strain evidence="3 4">T81</strain>
    </source>
</reference>
<sequence>MPGRLAFDEAMQFPRSRLLVPDPELREGQVEMVEIKTRRGLIRRPWGLEGGFAVVYKFRTRSGQARALRCFHVDMKPDTEERYRQIATYFAAQPALQAVTVPFTYYREGIVVKEQGRGEVCPLIAMEWVEGRTLCEAVHLYCNQGNRGALRELSQRWQKLVLTMREARMAHGDLAGSNVLVREDGRLVLVDYDGVYIPPLAGYPPVLAGQEDYQHPQMRQRPFNEETDAFSALVITTALSALACDPTLWRRYARLDERGNPPESLLFIAEDFADPRNSRLFQELLSARDPFVRRLAQELRAACEQPVAQVHFPLALLDPDYERREALKRLQEAIASDDDEAIARAWLPLLEQYRPAQPELPRVELARRRLAARQRFREALSSRASLRAILASYDTVLDDSRALTPGERCLLAEGERFLQALAAQDDETLLEAAAALSQHYGLTMLSSEEQARLQAARQRQQARQAWKEARRSKEIAAVVRAYTQLQQAGLSLPPEEERLGSLATRFWTLATDPGAADEALLEAYEAIALSPLAAELRMSAEQQQRAELAERRLAALARLRMALRSRRLRAVAEADDPLLEESTALTPAERERLELARRFCAALDADDDATLVMLGEQLEEEAATSTGLLLTAEERERLELARERWRVYQRFLSALHSRQPRLIAAAAHPLLAEMQLSADERTLLELAQEFVAAYEDDRRLVAFYEHLQTARQSTFFLFSAEEQERLTALWEREKRWRLFEQALIMTPEEPGEEGPRRLLAAYNELPSALLERLTAAHQRSLTQARQALELLYLLKQDAPDEQLAAVYTPELLEAFPSLLNSVQRQRLERVLLLKELQRAWRACDYRRMLLIARTIPQPQALERYGLQLRVAARRLAEMLQLPGVLLALRPAIDGNRLIVSWRWTTDPLLRHVLVCWHTQALPPLPQPLYPGQLEQIGHYRIVSHPEPAGQGTASLNLTVGSCTLLHVVVCALLPEDWGQGANGRFVEQDGHLSDWQAADRPWWLGRALGASLALGSEVALS</sequence>
<dbReference type="Gene3D" id="1.10.510.10">
    <property type="entry name" value="Transferase(Phosphotransferase) domain 1"/>
    <property type="match status" value="1"/>
</dbReference>
<keyword evidence="4" id="KW-1185">Reference proteome</keyword>
<dbReference type="OrthoDB" id="139146at2"/>
<comment type="caution">
    <text evidence="3">The sequence shown here is derived from an EMBL/GenBank/DDBJ whole genome shotgun (WGS) entry which is preliminary data.</text>
</comment>
<proteinExistence type="predicted"/>
<feature type="domain" description="Protein kinase" evidence="2">
    <location>
        <begin position="41"/>
        <end position="347"/>
    </location>
</feature>
<organism evidence="3 4">
    <name type="scientific">Thermogemmatispora tikiterensis</name>
    <dbReference type="NCBI Taxonomy" id="1825093"/>
    <lineage>
        <taxon>Bacteria</taxon>
        <taxon>Bacillati</taxon>
        <taxon>Chloroflexota</taxon>
        <taxon>Ktedonobacteria</taxon>
        <taxon>Thermogemmatisporales</taxon>
        <taxon>Thermogemmatisporaceae</taxon>
        <taxon>Thermogemmatispora</taxon>
    </lineage>
</organism>
<dbReference type="GO" id="GO:0004672">
    <property type="term" value="F:protein kinase activity"/>
    <property type="evidence" value="ECO:0007669"/>
    <property type="project" value="InterPro"/>
</dbReference>
<dbReference type="InterPro" id="IPR011009">
    <property type="entry name" value="Kinase-like_dom_sf"/>
</dbReference>